<evidence type="ECO:0000259" key="5">
    <source>
        <dbReference type="PROSITE" id="PS52004"/>
    </source>
</evidence>
<dbReference type="InterPro" id="IPR014031">
    <property type="entry name" value="Ketoacyl_synth_C"/>
</dbReference>
<evidence type="ECO:0000256" key="4">
    <source>
        <dbReference type="SAM" id="MobiDB-lite"/>
    </source>
</evidence>
<dbReference type="Pfam" id="PF00109">
    <property type="entry name" value="ketoacyl-synt"/>
    <property type="match status" value="3"/>
</dbReference>
<feature type="region of interest" description="Disordered" evidence="4">
    <location>
        <begin position="738"/>
        <end position="759"/>
    </location>
</feature>
<dbReference type="PANTHER" id="PTHR43775">
    <property type="entry name" value="FATTY ACID SYNTHASE"/>
    <property type="match status" value="1"/>
</dbReference>
<comment type="caution">
    <text evidence="6">The sequence shown here is derived from an EMBL/GenBank/DDBJ whole genome shotgun (WGS) entry which is preliminary data.</text>
</comment>
<dbReference type="InterPro" id="IPR050091">
    <property type="entry name" value="PKS_NRPS_Biosynth_Enz"/>
</dbReference>
<dbReference type="InterPro" id="IPR014030">
    <property type="entry name" value="Ketoacyl_synth_N"/>
</dbReference>
<dbReference type="AlphaFoldDB" id="A0A8T4IS97"/>
<feature type="region of interest" description="Disordered" evidence="4">
    <location>
        <begin position="777"/>
        <end position="808"/>
    </location>
</feature>
<evidence type="ECO:0000313" key="7">
    <source>
        <dbReference type="Proteomes" id="UP000675554"/>
    </source>
</evidence>
<dbReference type="SMART" id="SM00825">
    <property type="entry name" value="PKS_KS"/>
    <property type="match status" value="1"/>
</dbReference>
<feature type="domain" description="Ketosynthase family 3 (KS3)" evidence="5">
    <location>
        <begin position="17"/>
        <end position="473"/>
    </location>
</feature>
<dbReference type="Proteomes" id="UP000675554">
    <property type="component" value="Unassembled WGS sequence"/>
</dbReference>
<dbReference type="SUPFAM" id="SSF53901">
    <property type="entry name" value="Thiolase-like"/>
    <property type="match status" value="3"/>
</dbReference>
<dbReference type="InterPro" id="IPR016039">
    <property type="entry name" value="Thiolase-like"/>
</dbReference>
<reference evidence="6" key="1">
    <citation type="submission" date="2021-04" db="EMBL/GenBank/DDBJ databases">
        <title>Sequencing of actinobacteria type strains.</title>
        <authorList>
            <person name="Nguyen G.-S."/>
            <person name="Wentzel A."/>
        </authorList>
    </citation>
    <scope>NUCLEOTIDE SEQUENCE</scope>
    <source>
        <strain evidence="6">DSM 42095</strain>
    </source>
</reference>
<evidence type="ECO:0000256" key="1">
    <source>
        <dbReference type="ARBA" id="ARBA00022450"/>
    </source>
</evidence>
<accession>A0A8T4IS97</accession>
<dbReference type="GO" id="GO:0004312">
    <property type="term" value="F:fatty acid synthase activity"/>
    <property type="evidence" value="ECO:0007669"/>
    <property type="project" value="TreeGrafter"/>
</dbReference>
<dbReference type="Pfam" id="PF02801">
    <property type="entry name" value="Ketoacyl-synt_C"/>
    <property type="match status" value="1"/>
</dbReference>
<dbReference type="GO" id="GO:0006633">
    <property type="term" value="P:fatty acid biosynthetic process"/>
    <property type="evidence" value="ECO:0007669"/>
    <property type="project" value="TreeGrafter"/>
</dbReference>
<protein>
    <submittedName>
        <fullName evidence="6">Beta-ketoacyl synthase</fullName>
    </submittedName>
</protein>
<keyword evidence="1" id="KW-0596">Phosphopantetheine</keyword>
<dbReference type="CDD" id="cd00833">
    <property type="entry name" value="PKS"/>
    <property type="match status" value="1"/>
</dbReference>
<comment type="similarity">
    <text evidence="3">Belongs to the thiolase-like superfamily. Beta-ketoacyl-ACP synthases family.</text>
</comment>
<dbReference type="PANTHER" id="PTHR43775:SF37">
    <property type="entry name" value="SI:DKEY-61P9.11"/>
    <property type="match status" value="1"/>
</dbReference>
<evidence type="ECO:0000256" key="2">
    <source>
        <dbReference type="ARBA" id="ARBA00022553"/>
    </source>
</evidence>
<dbReference type="Gene3D" id="3.40.47.10">
    <property type="match status" value="2"/>
</dbReference>
<dbReference type="InterPro" id="IPR020841">
    <property type="entry name" value="PKS_Beta-ketoAc_synthase_dom"/>
</dbReference>
<keyword evidence="2" id="KW-0597">Phosphoprotein</keyword>
<keyword evidence="3" id="KW-0808">Transferase</keyword>
<keyword evidence="7" id="KW-1185">Reference proteome</keyword>
<name>A0A8T4IS97_9ACTN</name>
<sequence>MKSSNHTNGQGDRQGDGQAIAVVGMGVALPGASSPEEMWHLLNEPVVTFTEPGGRYRNESFWNGDPSAEDSTYVRTSGFIGERAFRPHPRVAEELRSGRLRPGQHSLIWLRHCLAQATSEVRLRDDDRCAFYLGSAGAGSQQDEETALVEAVAHGVAAAQANGTSTASGEPRGAQDRREQVRRRLRAHYVSAATRPADILPDRLAQHVAADLLPGVHEFASVDAACASALQAIDLGVHSLLSGDTSVACCGSFFSVGPRFNVLFSKLSGLSPTGDVQVFDASANGTLFSDGATMVVLKRLDRARADKDPVLGIVAGSGSSSDGAGKAIYAPNPRGQRLCLERARRASALGPEDIDWVIAHGTGTVNGDLTELSVLEENAPENGYLATSGKSVVGHAAWASGGVSFIHALLALKHGRIPAQHRFTVPSETAGESTHVRIPRASVPFRRRSGRPRTVGVSAIGFGGINSHMILQGAEAQPRTPHDGNTGRHQPLAVVAWTALLPGEPDPDGIRSVLAHGPEERHRRFPDPLTPPSFAESRLPPYALRNIDRGQQLLLRTAAKFVAEHGELWGPVRDTTGVITAQTGPSRLFMDSAVRCYARDLALHGDPADAEAMRLFLDRVRHSAPASAAGTLTGIQPNVLGARIASRYDLHGLTSNVDAADGAGDMALHVASRHLCGGRLDMALVAGLNANSGPDFAAAVERSPHHIAEGCFLVALAREPVAEEHGWPVIGRLTVGTDGLRDTSDEASPPRLPEPDGWPTYLGGDGIARVIEALELAGEPPTRTPPSRFTPRVRIEPAGISEPVSLTH</sequence>
<evidence type="ECO:0000256" key="3">
    <source>
        <dbReference type="RuleBase" id="RU003694"/>
    </source>
</evidence>
<proteinExistence type="inferred from homology"/>
<dbReference type="PROSITE" id="PS52004">
    <property type="entry name" value="KS3_2"/>
    <property type="match status" value="1"/>
</dbReference>
<organism evidence="6 7">
    <name type="scientific">Streptomyces daliensis</name>
    <dbReference type="NCBI Taxonomy" id="299421"/>
    <lineage>
        <taxon>Bacteria</taxon>
        <taxon>Bacillati</taxon>
        <taxon>Actinomycetota</taxon>
        <taxon>Actinomycetes</taxon>
        <taxon>Kitasatosporales</taxon>
        <taxon>Streptomycetaceae</taxon>
        <taxon>Streptomyces</taxon>
    </lineage>
</organism>
<gene>
    <name evidence="6" type="ORF">KDA82_04155</name>
</gene>
<evidence type="ECO:0000313" key="6">
    <source>
        <dbReference type="EMBL" id="MBR7672234.1"/>
    </source>
</evidence>
<dbReference type="EMBL" id="JAGSMN010000079">
    <property type="protein sequence ID" value="MBR7672234.1"/>
    <property type="molecule type" value="Genomic_DNA"/>
</dbReference>